<organism evidence="2">
    <name type="scientific">Oryza nivara</name>
    <name type="common">Indian wild rice</name>
    <name type="synonym">Oryza sativa f. spontanea</name>
    <dbReference type="NCBI Taxonomy" id="4536"/>
    <lineage>
        <taxon>Eukaryota</taxon>
        <taxon>Viridiplantae</taxon>
        <taxon>Streptophyta</taxon>
        <taxon>Embryophyta</taxon>
        <taxon>Tracheophyta</taxon>
        <taxon>Spermatophyta</taxon>
        <taxon>Magnoliopsida</taxon>
        <taxon>Liliopsida</taxon>
        <taxon>Poales</taxon>
        <taxon>Poaceae</taxon>
        <taxon>BOP clade</taxon>
        <taxon>Oryzoideae</taxon>
        <taxon>Oryzeae</taxon>
        <taxon>Oryzinae</taxon>
        <taxon>Oryza</taxon>
    </lineage>
</organism>
<evidence type="ECO:0000313" key="3">
    <source>
        <dbReference type="Proteomes" id="UP000006591"/>
    </source>
</evidence>
<dbReference type="Proteomes" id="UP000006591">
    <property type="component" value="Chromosome 8"/>
</dbReference>
<proteinExistence type="predicted"/>
<protein>
    <submittedName>
        <fullName evidence="2">Uncharacterized protein</fullName>
    </submittedName>
</protein>
<keyword evidence="3" id="KW-1185">Reference proteome</keyword>
<feature type="region of interest" description="Disordered" evidence="1">
    <location>
        <begin position="95"/>
        <end position="141"/>
    </location>
</feature>
<reference evidence="2" key="2">
    <citation type="submission" date="2018-04" db="EMBL/GenBank/DDBJ databases">
        <title>OnivRS2 (Oryza nivara Reference Sequence Version 2).</title>
        <authorList>
            <person name="Zhang J."/>
            <person name="Kudrna D."/>
            <person name="Lee S."/>
            <person name="Talag J."/>
            <person name="Rajasekar S."/>
            <person name="Welchert J."/>
            <person name="Hsing Y.-I."/>
            <person name="Wing R.A."/>
        </authorList>
    </citation>
    <scope>NUCLEOTIDE SEQUENCE [LARGE SCALE GENOMIC DNA]</scope>
    <source>
        <strain evidence="2">SL10</strain>
    </source>
</reference>
<dbReference type="HOGENOM" id="CLU_1828501_0_0_1"/>
<feature type="compositionally biased region" description="Polar residues" evidence="1">
    <location>
        <begin position="105"/>
        <end position="116"/>
    </location>
</feature>
<dbReference type="EnsemblPlants" id="ONIVA08G02940.1">
    <property type="protein sequence ID" value="ONIVA08G02940.1"/>
    <property type="gene ID" value="ONIVA08G02940"/>
</dbReference>
<dbReference type="AlphaFoldDB" id="A0A0E0I787"/>
<sequence length="141" mass="14951">MYMKGVGIKLDPSSSNHFFPFPFPSLPDPRLSPQHFPFQIHKLSGRQEETETTIAELAGGASASLPPWASGDARQLFSNGKYDDGNSIHGLIREGGIPFPERDGSTTTEAASSTRISDAAAKGACSGGSRLGTASCGRRLR</sequence>
<name>A0A0E0I787_ORYNI</name>
<evidence type="ECO:0000313" key="2">
    <source>
        <dbReference type="EnsemblPlants" id="ONIVA08G02940.1"/>
    </source>
</evidence>
<accession>A0A0E0I787</accession>
<dbReference type="Gramene" id="ONIVA08G02940.1">
    <property type="protein sequence ID" value="ONIVA08G02940.1"/>
    <property type="gene ID" value="ONIVA08G02940"/>
</dbReference>
<evidence type="ECO:0000256" key="1">
    <source>
        <dbReference type="SAM" id="MobiDB-lite"/>
    </source>
</evidence>
<reference evidence="2" key="1">
    <citation type="submission" date="2015-04" db="UniProtKB">
        <authorList>
            <consortium name="EnsemblPlants"/>
        </authorList>
    </citation>
    <scope>IDENTIFICATION</scope>
    <source>
        <strain evidence="2">SL10</strain>
    </source>
</reference>